<feature type="binding site" evidence="5">
    <location>
        <position position="467"/>
    </location>
    <ligand>
        <name>Zn(2+)</name>
        <dbReference type="ChEBI" id="CHEBI:29105"/>
    </ligand>
</feature>
<keyword evidence="5" id="KW-0862">Zinc</keyword>
<dbReference type="GO" id="GO:0038023">
    <property type="term" value="F:signaling receptor activity"/>
    <property type="evidence" value="ECO:0007669"/>
    <property type="project" value="TreeGrafter"/>
</dbReference>
<feature type="transmembrane region" description="Helical" evidence="7">
    <location>
        <begin position="543"/>
        <end position="560"/>
    </location>
</feature>
<evidence type="ECO:0000313" key="8">
    <source>
        <dbReference type="EMBL" id="KAG0655674.1"/>
    </source>
</evidence>
<feature type="region of interest" description="Disordered" evidence="6">
    <location>
        <begin position="110"/>
        <end position="151"/>
    </location>
</feature>
<feature type="transmembrane region" description="Helical" evidence="7">
    <location>
        <begin position="448"/>
        <end position="469"/>
    </location>
</feature>
<keyword evidence="3 7" id="KW-1133">Transmembrane helix</keyword>
<evidence type="ECO:0000256" key="1">
    <source>
        <dbReference type="ARBA" id="ARBA00004141"/>
    </source>
</evidence>
<evidence type="ECO:0000256" key="4">
    <source>
        <dbReference type="ARBA" id="ARBA00023136"/>
    </source>
</evidence>
<feature type="binding site" evidence="5">
    <location>
        <position position="611"/>
    </location>
    <ligand>
        <name>Zn(2+)</name>
        <dbReference type="ChEBI" id="CHEBI:29105"/>
    </ligand>
</feature>
<feature type="region of interest" description="Disordered" evidence="6">
    <location>
        <begin position="1"/>
        <end position="60"/>
    </location>
</feature>
<feature type="compositionally biased region" description="Basic and acidic residues" evidence="6">
    <location>
        <begin position="131"/>
        <end position="141"/>
    </location>
</feature>
<keyword evidence="9" id="KW-1185">Reference proteome</keyword>
<evidence type="ECO:0000313" key="9">
    <source>
        <dbReference type="Proteomes" id="UP000777482"/>
    </source>
</evidence>
<feature type="transmembrane region" description="Helical" evidence="7">
    <location>
        <begin position="572"/>
        <end position="593"/>
    </location>
</feature>
<comment type="subcellular location">
    <subcellularLocation>
        <location evidence="1">Membrane</location>
        <topology evidence="1">Multi-pass membrane protein</topology>
    </subcellularLocation>
</comment>
<dbReference type="InterPro" id="IPR004254">
    <property type="entry name" value="AdipoR/HlyIII-related"/>
</dbReference>
<dbReference type="PANTHER" id="PTHR20855:SF97">
    <property type="entry name" value="ADIPOR-LIKE RECEPTOR IZH3-RELATED"/>
    <property type="match status" value="1"/>
</dbReference>
<feature type="compositionally biased region" description="Basic residues" evidence="6">
    <location>
        <begin position="34"/>
        <end position="54"/>
    </location>
</feature>
<feature type="transmembrane region" description="Helical" evidence="7">
    <location>
        <begin position="408"/>
        <end position="428"/>
    </location>
</feature>
<reference evidence="8 9" key="1">
    <citation type="submission" date="2020-11" db="EMBL/GenBank/DDBJ databases">
        <title>Kefir isolates.</title>
        <authorList>
            <person name="Marcisauskas S."/>
            <person name="Kim Y."/>
            <person name="Blasche S."/>
        </authorList>
    </citation>
    <scope>NUCLEOTIDE SEQUENCE [LARGE SCALE GENOMIC DNA]</scope>
    <source>
        <strain evidence="8 9">KR</strain>
    </source>
</reference>
<dbReference type="AlphaFoldDB" id="A0A9P6VUX6"/>
<accession>A0A9P6VUX6</accession>
<feature type="binding site" evidence="5">
    <location>
        <position position="615"/>
    </location>
    <ligand>
        <name>Zn(2+)</name>
        <dbReference type="ChEBI" id="CHEBI:29105"/>
    </ligand>
</feature>
<keyword evidence="2 7" id="KW-0812">Transmembrane</keyword>
<dbReference type="GO" id="GO:0006882">
    <property type="term" value="P:intracellular zinc ion homeostasis"/>
    <property type="evidence" value="ECO:0007669"/>
    <property type="project" value="TreeGrafter"/>
</dbReference>
<evidence type="ECO:0000256" key="7">
    <source>
        <dbReference type="SAM" id="Phobius"/>
    </source>
</evidence>
<feature type="compositionally biased region" description="Polar residues" evidence="6">
    <location>
        <begin position="1"/>
        <end position="12"/>
    </location>
</feature>
<evidence type="ECO:0000256" key="6">
    <source>
        <dbReference type="SAM" id="MobiDB-lite"/>
    </source>
</evidence>
<dbReference type="GO" id="GO:0016020">
    <property type="term" value="C:membrane"/>
    <property type="evidence" value="ECO:0007669"/>
    <property type="project" value="UniProtKB-SubCell"/>
</dbReference>
<dbReference type="Proteomes" id="UP000777482">
    <property type="component" value="Unassembled WGS sequence"/>
</dbReference>
<evidence type="ECO:0000256" key="3">
    <source>
        <dbReference type="ARBA" id="ARBA00022989"/>
    </source>
</evidence>
<sequence length="656" mass="72031">MATTDAVTSALEQTPRKAPPRPRVNRSASSATWKRSRPVFHSHKPAPTGRRRSHSLHDSSYPFSASRALQYGSDVLQSLDLPASLLSLREYLVSKLEAAERTLDALKATVEESEAEEMGFSSATDDDDGHEPDSDGEHSGGEEEEEGFMRDSILSEVSATTAEEREEILEEISSLQAFIASATIFLSAMRDELPSLVSSARADQEPSSSRLIHFTLSPDAQATLDRFLDDHPLPSLPNLELRSRAASSANAVLARASSELASIREALAQITTNTVPTAYLPSLPALPSSRSIPDLRTYFSEESTRLSAVLAHFKDGTSDTLSAGLHRMQDGAAELSAYVKDQGQAVVDEAMRMYHSALEIGRERLLRYEELPEEWRNNPHILHGYRYIPIEQYGALLKSMFQWHNETVNIQSHFIGFLSLAALLVNYLVFSPASPHPLVDRHPGDTAIAVLFVVSAMHCLLCSTAWHLFSGCATTGWFRGAACIDYVGISGLIAASVAGATYYGFYDHPQLANAYMAFNFIVGGIGMLVPWQKWFNQREYKMWRIAFFVSLAASAVAPIAHRSLLIGTADTLRFYSPALPSVIAYLAGLLFYANQFPECCSPGSWHIGASHQLWHVAIVVAVWLHWKAMSDWSTTVALARLAGLNVEQALGDSLSV</sequence>
<feature type="transmembrane region" description="Helical" evidence="7">
    <location>
        <begin position="481"/>
        <end position="505"/>
    </location>
</feature>
<evidence type="ECO:0008006" key="10">
    <source>
        <dbReference type="Google" id="ProtNLM"/>
    </source>
</evidence>
<comment type="caution">
    <text evidence="8">The sequence shown here is derived from an EMBL/GenBank/DDBJ whole genome shotgun (WGS) entry which is preliminary data.</text>
</comment>
<feature type="transmembrane region" description="Helical" evidence="7">
    <location>
        <begin position="511"/>
        <end position="531"/>
    </location>
</feature>
<name>A0A9P6VUX6_RHOMI</name>
<gene>
    <name evidence="8" type="ORF">C6P46_000763</name>
</gene>
<dbReference type="EMBL" id="PUHQ01000114">
    <property type="protein sequence ID" value="KAG0655674.1"/>
    <property type="molecule type" value="Genomic_DNA"/>
</dbReference>
<evidence type="ECO:0000256" key="5">
    <source>
        <dbReference type="PIRSR" id="PIRSR604254-1"/>
    </source>
</evidence>
<keyword evidence="4 7" id="KW-0472">Membrane</keyword>
<dbReference type="Pfam" id="PF03006">
    <property type="entry name" value="HlyIII"/>
    <property type="match status" value="1"/>
</dbReference>
<dbReference type="PANTHER" id="PTHR20855">
    <property type="entry name" value="ADIPOR/PROGESTIN RECEPTOR-RELATED"/>
    <property type="match status" value="1"/>
</dbReference>
<dbReference type="GO" id="GO:0046872">
    <property type="term" value="F:metal ion binding"/>
    <property type="evidence" value="ECO:0007669"/>
    <property type="project" value="UniProtKB-KW"/>
</dbReference>
<protein>
    <recommendedName>
        <fullName evidence="10">HlyIII-domain-containing protein</fullName>
    </recommendedName>
</protein>
<organism evidence="8 9">
    <name type="scientific">Rhodotorula mucilaginosa</name>
    <name type="common">Yeast</name>
    <name type="synonym">Rhodotorula rubra</name>
    <dbReference type="NCBI Taxonomy" id="5537"/>
    <lineage>
        <taxon>Eukaryota</taxon>
        <taxon>Fungi</taxon>
        <taxon>Dikarya</taxon>
        <taxon>Basidiomycota</taxon>
        <taxon>Pucciniomycotina</taxon>
        <taxon>Microbotryomycetes</taxon>
        <taxon>Sporidiobolales</taxon>
        <taxon>Sporidiobolaceae</taxon>
        <taxon>Rhodotorula</taxon>
    </lineage>
</organism>
<proteinExistence type="predicted"/>
<evidence type="ECO:0000256" key="2">
    <source>
        <dbReference type="ARBA" id="ARBA00022692"/>
    </source>
</evidence>
<keyword evidence="5" id="KW-0479">Metal-binding</keyword>
<dbReference type="OrthoDB" id="5585746at2759"/>